<dbReference type="EMBL" id="VLPL01000002">
    <property type="protein sequence ID" value="TSJ46718.1"/>
    <property type="molecule type" value="Genomic_DNA"/>
</dbReference>
<proteinExistence type="predicted"/>
<dbReference type="OrthoDB" id="583309at2"/>
<dbReference type="RefSeq" id="WP_144332255.1">
    <property type="nucleotide sequence ID" value="NZ_VLPL01000002.1"/>
</dbReference>
<dbReference type="Proteomes" id="UP000316008">
    <property type="component" value="Unassembled WGS sequence"/>
</dbReference>
<evidence type="ECO:0000313" key="2">
    <source>
        <dbReference type="Proteomes" id="UP000316008"/>
    </source>
</evidence>
<gene>
    <name evidence="1" type="ORF">FO442_06035</name>
</gene>
<sequence>MILVFTERADLNSRIVLSYLNNYEEPFEVFLEDDAIELEYLININRNQFDYRIYKNHRFVCDSSDLKSVWYRRTDIQVYRFGTGEFSQEGLKTYSREHMNTRYEQIQRCFHAKRCLGKFGFGNYNKIEFLEQCISLNIEIPGTLITGSKQHLLEFWKNCRGGIITKSLAFPFECVNYSQSGEADSYRMGYTISVGEAELESLPDFFDLSLFQEKLDKLFEIRAIYLNGSVYSEAIFSQSREVAALDYRLGYDSGMRMCNYTLPDTIEEQVQRLMEKLDLNFGSLDIVVTTDKRYVFLEVNPNGQYGAVSQTTNSNVDYQVAKFLMNK</sequence>
<evidence type="ECO:0008006" key="3">
    <source>
        <dbReference type="Google" id="ProtNLM"/>
    </source>
</evidence>
<protein>
    <recommendedName>
        <fullName evidence="3">Grasp-with-spasm system ATP-grasp peptide maturase</fullName>
    </recommendedName>
</protein>
<organism evidence="1 2">
    <name type="scientific">Fluviicola chungangensis</name>
    <dbReference type="NCBI Taxonomy" id="2597671"/>
    <lineage>
        <taxon>Bacteria</taxon>
        <taxon>Pseudomonadati</taxon>
        <taxon>Bacteroidota</taxon>
        <taxon>Flavobacteriia</taxon>
        <taxon>Flavobacteriales</taxon>
        <taxon>Crocinitomicaceae</taxon>
        <taxon>Fluviicola</taxon>
    </lineage>
</organism>
<accession>A0A556N3T7</accession>
<name>A0A556N3T7_9FLAO</name>
<dbReference type="AlphaFoldDB" id="A0A556N3T7"/>
<keyword evidence="2" id="KW-1185">Reference proteome</keyword>
<reference evidence="1 2" key="1">
    <citation type="submission" date="2019-07" db="EMBL/GenBank/DDBJ databases">
        <authorList>
            <person name="Huq M.A."/>
        </authorList>
    </citation>
    <scope>NUCLEOTIDE SEQUENCE [LARGE SCALE GENOMIC DNA]</scope>
    <source>
        <strain evidence="1 2">MAH-3</strain>
    </source>
</reference>
<evidence type="ECO:0000313" key="1">
    <source>
        <dbReference type="EMBL" id="TSJ46718.1"/>
    </source>
</evidence>
<dbReference type="SUPFAM" id="SSF56059">
    <property type="entry name" value="Glutathione synthetase ATP-binding domain-like"/>
    <property type="match status" value="1"/>
</dbReference>
<comment type="caution">
    <text evidence="1">The sequence shown here is derived from an EMBL/GenBank/DDBJ whole genome shotgun (WGS) entry which is preliminary data.</text>
</comment>
<dbReference type="Gene3D" id="3.30.470.20">
    <property type="entry name" value="ATP-grasp fold, B domain"/>
    <property type="match status" value="1"/>
</dbReference>